<accession>A0A7W6K1D8</accession>
<comment type="caution">
    <text evidence="9">The sequence shown here is derived from an EMBL/GenBank/DDBJ whole genome shotgun (WGS) entry which is preliminary data.</text>
</comment>
<dbReference type="EMBL" id="JACIDU010000006">
    <property type="protein sequence ID" value="MBB4103332.1"/>
    <property type="molecule type" value="Genomic_DNA"/>
</dbReference>
<dbReference type="InterPro" id="IPR015424">
    <property type="entry name" value="PyrdxlP-dep_Trfase"/>
</dbReference>
<dbReference type="GO" id="GO:0030170">
    <property type="term" value="F:pyridoxal phosphate binding"/>
    <property type="evidence" value="ECO:0007669"/>
    <property type="project" value="InterPro"/>
</dbReference>
<keyword evidence="5" id="KW-0808">Transferase</keyword>
<evidence type="ECO:0000256" key="6">
    <source>
        <dbReference type="ARBA" id="ARBA00022898"/>
    </source>
</evidence>
<keyword evidence="10" id="KW-1185">Reference proteome</keyword>
<evidence type="ECO:0000313" key="9">
    <source>
        <dbReference type="EMBL" id="MBB4103332.1"/>
    </source>
</evidence>
<evidence type="ECO:0000256" key="3">
    <source>
        <dbReference type="ARBA" id="ARBA00012753"/>
    </source>
</evidence>
<dbReference type="RefSeq" id="WP_183791742.1">
    <property type="nucleotide sequence ID" value="NZ_JACIDU010000006.1"/>
</dbReference>
<dbReference type="PANTHER" id="PTHR46383:SF1">
    <property type="entry name" value="ASPARTATE AMINOTRANSFERASE"/>
    <property type="match status" value="1"/>
</dbReference>
<keyword evidence="6" id="KW-0663">Pyridoxal phosphate</keyword>
<comment type="cofactor">
    <cofactor evidence="1">
        <name>pyridoxal 5'-phosphate</name>
        <dbReference type="ChEBI" id="CHEBI:597326"/>
    </cofactor>
</comment>
<dbReference type="AlphaFoldDB" id="A0A7W6K1D8"/>
<dbReference type="Pfam" id="PF00155">
    <property type="entry name" value="Aminotran_1_2"/>
    <property type="match status" value="1"/>
</dbReference>
<dbReference type="PANTHER" id="PTHR46383">
    <property type="entry name" value="ASPARTATE AMINOTRANSFERASE"/>
    <property type="match status" value="1"/>
</dbReference>
<evidence type="ECO:0000313" key="10">
    <source>
        <dbReference type="Proteomes" id="UP000584824"/>
    </source>
</evidence>
<organism evidence="9 10">
    <name type="scientific">Allorhizobium borbori</name>
    <dbReference type="NCBI Taxonomy" id="485907"/>
    <lineage>
        <taxon>Bacteria</taxon>
        <taxon>Pseudomonadati</taxon>
        <taxon>Pseudomonadota</taxon>
        <taxon>Alphaproteobacteria</taxon>
        <taxon>Hyphomicrobiales</taxon>
        <taxon>Rhizobiaceae</taxon>
        <taxon>Rhizobium/Agrobacterium group</taxon>
        <taxon>Allorhizobium</taxon>
    </lineage>
</organism>
<evidence type="ECO:0000256" key="7">
    <source>
        <dbReference type="ARBA" id="ARBA00049185"/>
    </source>
</evidence>
<name>A0A7W6K1D8_9HYPH</name>
<proteinExistence type="inferred from homology"/>
<dbReference type="GO" id="GO:0004069">
    <property type="term" value="F:L-aspartate:2-oxoglutarate aminotransferase activity"/>
    <property type="evidence" value="ECO:0007669"/>
    <property type="project" value="UniProtKB-EC"/>
</dbReference>
<sequence>MPRFNPRVATLAPPPVPSVHAWGRAYDGALGPVIDLSQAVPGYPAHPDMLRWLAEAASTTASTGYGPIEGDTTLRTAYARHVSALYGAALGAENIHITAGCNQAFIATVIALAGAGETVLLTNPFYFNHETTLSMLGIKVETVTCDAEHGFVPDLAAMKAALHSGVRALALVSPNNPTGAVYPAELIAEIFALCRANDTWLILDETYRDFLETERAPHGLFSDAAWQDGFIGLYSFSKSFCIPGHRLGAITGSARAVSEIAKVMDNVQICAPRAGQIALARALPALDDWRAENRAEIMRRATALKTVMARLPAWTVEAQGAYFAYVRHPFPGTASTEVARHLATRAGIVCIPGDFFGPGQGEFLRFAFANANVETILALEERLKTFAL</sequence>
<feature type="domain" description="Aminotransferase class I/classII large" evidence="8">
    <location>
        <begin position="33"/>
        <end position="380"/>
    </location>
</feature>
<keyword evidence="4" id="KW-0032">Aminotransferase</keyword>
<dbReference type="GO" id="GO:0006520">
    <property type="term" value="P:amino acid metabolic process"/>
    <property type="evidence" value="ECO:0007669"/>
    <property type="project" value="InterPro"/>
</dbReference>
<comment type="similarity">
    <text evidence="2">Belongs to the class-I pyridoxal-phosphate-dependent aminotransferase family.</text>
</comment>
<protein>
    <recommendedName>
        <fullName evidence="3">aspartate transaminase</fullName>
        <ecNumber evidence="3">2.6.1.1</ecNumber>
    </recommendedName>
</protein>
<evidence type="ECO:0000259" key="8">
    <source>
        <dbReference type="Pfam" id="PF00155"/>
    </source>
</evidence>
<evidence type="ECO:0000256" key="2">
    <source>
        <dbReference type="ARBA" id="ARBA00007441"/>
    </source>
</evidence>
<dbReference type="SUPFAM" id="SSF53383">
    <property type="entry name" value="PLP-dependent transferases"/>
    <property type="match status" value="1"/>
</dbReference>
<evidence type="ECO:0000256" key="1">
    <source>
        <dbReference type="ARBA" id="ARBA00001933"/>
    </source>
</evidence>
<dbReference type="InterPro" id="IPR050596">
    <property type="entry name" value="AspAT/PAT-like"/>
</dbReference>
<comment type="catalytic activity">
    <reaction evidence="7">
        <text>L-aspartate + 2-oxoglutarate = oxaloacetate + L-glutamate</text>
        <dbReference type="Rhea" id="RHEA:21824"/>
        <dbReference type="ChEBI" id="CHEBI:16452"/>
        <dbReference type="ChEBI" id="CHEBI:16810"/>
        <dbReference type="ChEBI" id="CHEBI:29985"/>
        <dbReference type="ChEBI" id="CHEBI:29991"/>
        <dbReference type="EC" id="2.6.1.1"/>
    </reaction>
</comment>
<reference evidence="9 10" key="1">
    <citation type="submission" date="2020-08" db="EMBL/GenBank/DDBJ databases">
        <title>Genomic Encyclopedia of Type Strains, Phase IV (KMG-IV): sequencing the most valuable type-strain genomes for metagenomic binning, comparative biology and taxonomic classification.</title>
        <authorList>
            <person name="Goeker M."/>
        </authorList>
    </citation>
    <scope>NUCLEOTIDE SEQUENCE [LARGE SCALE GENOMIC DNA]</scope>
    <source>
        <strain evidence="9 10">DSM 26385</strain>
    </source>
</reference>
<dbReference type="EC" id="2.6.1.1" evidence="3"/>
<dbReference type="InterPro" id="IPR004839">
    <property type="entry name" value="Aminotransferase_I/II_large"/>
</dbReference>
<dbReference type="Proteomes" id="UP000584824">
    <property type="component" value="Unassembled WGS sequence"/>
</dbReference>
<evidence type="ECO:0000256" key="5">
    <source>
        <dbReference type="ARBA" id="ARBA00022679"/>
    </source>
</evidence>
<evidence type="ECO:0000256" key="4">
    <source>
        <dbReference type="ARBA" id="ARBA00022576"/>
    </source>
</evidence>
<dbReference type="InterPro" id="IPR015421">
    <property type="entry name" value="PyrdxlP-dep_Trfase_major"/>
</dbReference>
<dbReference type="CDD" id="cd00609">
    <property type="entry name" value="AAT_like"/>
    <property type="match status" value="1"/>
</dbReference>
<dbReference type="Gene3D" id="3.40.640.10">
    <property type="entry name" value="Type I PLP-dependent aspartate aminotransferase-like (Major domain)"/>
    <property type="match status" value="1"/>
</dbReference>
<dbReference type="NCBIfam" id="NF005732">
    <property type="entry name" value="PRK07550.1"/>
    <property type="match status" value="1"/>
</dbReference>
<gene>
    <name evidence="9" type="ORF">GGQ66_001889</name>
</gene>